<dbReference type="SUPFAM" id="SSF55874">
    <property type="entry name" value="ATPase domain of HSP90 chaperone/DNA topoisomerase II/histidine kinase"/>
    <property type="match status" value="1"/>
</dbReference>
<organism evidence="7 8">
    <name type="scientific">Jatrophihabitans cynanchi</name>
    <dbReference type="NCBI Taxonomy" id="2944128"/>
    <lineage>
        <taxon>Bacteria</taxon>
        <taxon>Bacillati</taxon>
        <taxon>Actinomycetota</taxon>
        <taxon>Actinomycetes</taxon>
        <taxon>Jatrophihabitantales</taxon>
        <taxon>Jatrophihabitantaceae</taxon>
        <taxon>Jatrophihabitans</taxon>
    </lineage>
</organism>
<protein>
    <submittedName>
        <fullName evidence="7">Sensor histidine kinase</fullName>
    </submittedName>
</protein>
<keyword evidence="1" id="KW-0808">Transferase</keyword>
<accession>A0ABY7JSV5</accession>
<dbReference type="RefSeq" id="WP_269442162.1">
    <property type="nucleotide sequence ID" value="NZ_CP097463.1"/>
</dbReference>
<keyword evidence="5" id="KW-1133">Transmembrane helix</keyword>
<evidence type="ECO:0000313" key="7">
    <source>
        <dbReference type="EMBL" id="WAX55644.1"/>
    </source>
</evidence>
<evidence type="ECO:0000256" key="4">
    <source>
        <dbReference type="SAM" id="Coils"/>
    </source>
</evidence>
<dbReference type="GO" id="GO:0016301">
    <property type="term" value="F:kinase activity"/>
    <property type="evidence" value="ECO:0007669"/>
    <property type="project" value="UniProtKB-KW"/>
</dbReference>
<dbReference type="Gene3D" id="1.20.5.1930">
    <property type="match status" value="1"/>
</dbReference>
<feature type="coiled-coil region" evidence="4">
    <location>
        <begin position="172"/>
        <end position="199"/>
    </location>
</feature>
<feature type="transmembrane region" description="Helical" evidence="5">
    <location>
        <begin position="30"/>
        <end position="48"/>
    </location>
</feature>
<dbReference type="EMBL" id="CP097463">
    <property type="protein sequence ID" value="WAX55644.1"/>
    <property type="molecule type" value="Genomic_DNA"/>
</dbReference>
<dbReference type="PANTHER" id="PTHR24421">
    <property type="entry name" value="NITRATE/NITRITE SENSOR PROTEIN NARX-RELATED"/>
    <property type="match status" value="1"/>
</dbReference>
<dbReference type="CDD" id="cd16917">
    <property type="entry name" value="HATPase_UhpB-NarQ-NarX-like"/>
    <property type="match status" value="1"/>
</dbReference>
<keyword evidence="2 7" id="KW-0418">Kinase</keyword>
<dbReference type="Proteomes" id="UP001164693">
    <property type="component" value="Chromosome"/>
</dbReference>
<dbReference type="InterPro" id="IPR011712">
    <property type="entry name" value="Sig_transdc_His_kin_sub3_dim/P"/>
</dbReference>
<dbReference type="Gene3D" id="3.30.565.10">
    <property type="entry name" value="Histidine kinase-like ATPase, C-terminal domain"/>
    <property type="match status" value="1"/>
</dbReference>
<keyword evidence="5" id="KW-0472">Membrane</keyword>
<sequence>MSCDPMTQQGRVRAVFGANTSLWGGGWRRWAFPGIWLIYLAQVVGGVAKHASGAVEIAGYAIIGVFAIIYLAAIPAGWENAHKTFWSLYVVTLLLTGVELLIAHEDAFVFCVYVTVLTVASRARWGVAMVGAMALASAVVPAVVPGWNADSGFGTAVSIVLVGMAMFGFFAIIRSNIELAAARAEVARLAAENERTRIARDLHDLLGHSLTTITVKAGLARRLAERAEFERAAKEIAEVETLSRSTLSDVRAAVAGHRDVTLAGELATSREVLRAAGVIAELPASVADVPAELSELFGWVLREAVTNVVRHAHAAHCIVTLGPNWIEVRDDGRGGTVGAGNGLTGLRERVAADGGTVEVSGTNRGWTVRVDVPLPLPGATGAAETPAISTT</sequence>
<feature type="transmembrane region" description="Helical" evidence="5">
    <location>
        <begin position="153"/>
        <end position="173"/>
    </location>
</feature>
<keyword evidence="8" id="KW-1185">Reference proteome</keyword>
<keyword evidence="5" id="KW-0812">Transmembrane</keyword>
<evidence type="ECO:0000256" key="3">
    <source>
        <dbReference type="ARBA" id="ARBA00023012"/>
    </source>
</evidence>
<keyword evidence="3" id="KW-0902">Two-component regulatory system</keyword>
<reference evidence="7" key="1">
    <citation type="submission" date="2022-05" db="EMBL/GenBank/DDBJ databases">
        <title>Jatrophihabitans sp. SB3-54 whole genome sequence.</title>
        <authorList>
            <person name="Suh M.K."/>
            <person name="Eom M.K."/>
            <person name="Kim J.S."/>
            <person name="Kim H.S."/>
            <person name="Do H.E."/>
            <person name="Shin Y.K."/>
            <person name="Lee J.-S."/>
        </authorList>
    </citation>
    <scope>NUCLEOTIDE SEQUENCE</scope>
    <source>
        <strain evidence="7">SB3-54</strain>
    </source>
</reference>
<dbReference type="PANTHER" id="PTHR24421:SF63">
    <property type="entry name" value="SENSOR HISTIDINE KINASE DESK"/>
    <property type="match status" value="1"/>
</dbReference>
<dbReference type="InterPro" id="IPR050482">
    <property type="entry name" value="Sensor_HK_TwoCompSys"/>
</dbReference>
<feature type="transmembrane region" description="Helical" evidence="5">
    <location>
        <begin position="125"/>
        <end position="147"/>
    </location>
</feature>
<evidence type="ECO:0000313" key="8">
    <source>
        <dbReference type="Proteomes" id="UP001164693"/>
    </source>
</evidence>
<feature type="transmembrane region" description="Helical" evidence="5">
    <location>
        <begin position="57"/>
        <end position="78"/>
    </location>
</feature>
<name>A0ABY7JSV5_9ACTN</name>
<evidence type="ECO:0000259" key="6">
    <source>
        <dbReference type="Pfam" id="PF07730"/>
    </source>
</evidence>
<feature type="transmembrane region" description="Helical" evidence="5">
    <location>
        <begin position="84"/>
        <end position="104"/>
    </location>
</feature>
<proteinExistence type="predicted"/>
<evidence type="ECO:0000256" key="5">
    <source>
        <dbReference type="SAM" id="Phobius"/>
    </source>
</evidence>
<keyword evidence="4" id="KW-0175">Coiled coil</keyword>
<evidence type="ECO:0000256" key="2">
    <source>
        <dbReference type="ARBA" id="ARBA00022777"/>
    </source>
</evidence>
<gene>
    <name evidence="7" type="ORF">M6B22_13965</name>
</gene>
<dbReference type="Pfam" id="PF07730">
    <property type="entry name" value="HisKA_3"/>
    <property type="match status" value="1"/>
</dbReference>
<dbReference type="InterPro" id="IPR036890">
    <property type="entry name" value="HATPase_C_sf"/>
</dbReference>
<feature type="domain" description="Signal transduction histidine kinase subgroup 3 dimerisation and phosphoacceptor" evidence="6">
    <location>
        <begin position="194"/>
        <end position="260"/>
    </location>
</feature>
<evidence type="ECO:0000256" key="1">
    <source>
        <dbReference type="ARBA" id="ARBA00022679"/>
    </source>
</evidence>